<accession>A0A9N8H8M8</accession>
<feature type="region of interest" description="Disordered" evidence="1">
    <location>
        <begin position="524"/>
        <end position="571"/>
    </location>
</feature>
<feature type="compositionally biased region" description="Low complexity" evidence="1">
    <location>
        <begin position="527"/>
        <end position="537"/>
    </location>
</feature>
<evidence type="ECO:0000259" key="2">
    <source>
        <dbReference type="SMART" id="SM00504"/>
    </source>
</evidence>
<dbReference type="SMART" id="SM00504">
    <property type="entry name" value="Ubox"/>
    <property type="match status" value="1"/>
</dbReference>
<evidence type="ECO:0000313" key="4">
    <source>
        <dbReference type="Proteomes" id="UP001153069"/>
    </source>
</evidence>
<dbReference type="Gene3D" id="3.30.40.10">
    <property type="entry name" value="Zinc/RING finger domain, C3HC4 (zinc finger)"/>
    <property type="match status" value="1"/>
</dbReference>
<sequence>MEATTSTSTGSNTATTTAIAKTSSKRDKVKKKKEQKKDKKDKPKCTAPLDQQILAVASYVHDLCQEQLEKPTEALTVPSLSIVKQLMDSLTQQFQSNSNIRDRDRDTPQEENDQDGLELQSLLKDSKRVANIVKRMVKLHPVLFFVEQPDLLVDLAEAMGDLYLSLLQQPSNTTITIKLWKQQQARMEFLMEKATFEKAHVLHSDAALPLTIQASLQTESGELVRVLQRHKRKLFHKVMQHANPEDNTTTCSSEALDASTNSSRDKATQALQYLDKFLHKLLSFDETETNTNLTMTNMLEASCQTNAMLDASFATMLTNASLHSTATASTITGTTAANNHIPSWAICPVSKKIMTHPVSVKGDCNHTLSQQVFQEWIHLGNKTCPVCGCKLRGLSARPNHSLHTQIQDKLAEQLAQLRRNSSRHHNSDDLGASSEHSLTLSVIGGGSSHRTNLQDISTMSLSQSFRNELEISGHNNNNSQTSMAADSIHEQDNLSTLDQLFYEDVLKRQATTETAKTQLVDNRTIASSVPASRSSFSKTHNNGSRKSRSGRIQQQQQEDEENCNDNGPIALPYNAPAEYNINKSAASDKKKKKKNPVKKLFQMLKGNSSSSRNPAAKVTEQLHSSANTAMTADLSNYTQDARSNNVDQGSQQRRRRQEEEGISDGSGHSITIGATNRKPRGRQNGDEPPPLVTMGSSDVYV</sequence>
<feature type="domain" description="U-box" evidence="2">
    <location>
        <begin position="346"/>
        <end position="409"/>
    </location>
</feature>
<feature type="compositionally biased region" description="Basic and acidic residues" evidence="1">
    <location>
        <begin position="35"/>
        <end position="44"/>
    </location>
</feature>
<proteinExistence type="predicted"/>
<feature type="region of interest" description="Disordered" evidence="1">
    <location>
        <begin position="636"/>
        <end position="701"/>
    </location>
</feature>
<dbReference type="EMBL" id="CAICTM010000094">
    <property type="protein sequence ID" value="CAB9500923.1"/>
    <property type="molecule type" value="Genomic_DNA"/>
</dbReference>
<dbReference type="GO" id="GO:0004842">
    <property type="term" value="F:ubiquitin-protein transferase activity"/>
    <property type="evidence" value="ECO:0007669"/>
    <property type="project" value="InterPro"/>
</dbReference>
<name>A0A9N8H8M8_9STRA</name>
<evidence type="ECO:0000313" key="3">
    <source>
        <dbReference type="EMBL" id="CAB9500923.1"/>
    </source>
</evidence>
<evidence type="ECO:0000256" key="1">
    <source>
        <dbReference type="SAM" id="MobiDB-lite"/>
    </source>
</evidence>
<feature type="region of interest" description="Disordered" evidence="1">
    <location>
        <begin position="94"/>
        <end position="117"/>
    </location>
</feature>
<keyword evidence="4" id="KW-1185">Reference proteome</keyword>
<dbReference type="InterPro" id="IPR003613">
    <property type="entry name" value="Ubox_domain"/>
</dbReference>
<dbReference type="AlphaFoldDB" id="A0A9N8H8M8"/>
<feature type="compositionally biased region" description="Low complexity" evidence="1">
    <location>
        <begin position="1"/>
        <end position="22"/>
    </location>
</feature>
<dbReference type="Proteomes" id="UP001153069">
    <property type="component" value="Unassembled WGS sequence"/>
</dbReference>
<dbReference type="InterPro" id="IPR013083">
    <property type="entry name" value="Znf_RING/FYVE/PHD"/>
</dbReference>
<gene>
    <name evidence="3" type="ORF">SEMRO_95_G049320.1</name>
</gene>
<dbReference type="SUPFAM" id="SSF57850">
    <property type="entry name" value="RING/U-box"/>
    <property type="match status" value="1"/>
</dbReference>
<protein>
    <submittedName>
        <fullName evidence="3">WD domain, G-beta repeat</fullName>
    </submittedName>
</protein>
<organism evidence="3 4">
    <name type="scientific">Seminavis robusta</name>
    <dbReference type="NCBI Taxonomy" id="568900"/>
    <lineage>
        <taxon>Eukaryota</taxon>
        <taxon>Sar</taxon>
        <taxon>Stramenopiles</taxon>
        <taxon>Ochrophyta</taxon>
        <taxon>Bacillariophyta</taxon>
        <taxon>Bacillariophyceae</taxon>
        <taxon>Bacillariophycidae</taxon>
        <taxon>Naviculales</taxon>
        <taxon>Naviculaceae</taxon>
        <taxon>Seminavis</taxon>
    </lineage>
</organism>
<feature type="compositionally biased region" description="Polar residues" evidence="1">
    <location>
        <begin position="636"/>
        <end position="650"/>
    </location>
</feature>
<dbReference type="Pfam" id="PF04564">
    <property type="entry name" value="U-box"/>
    <property type="match status" value="1"/>
</dbReference>
<reference evidence="3" key="1">
    <citation type="submission" date="2020-06" db="EMBL/GenBank/DDBJ databases">
        <authorList>
            <consortium name="Plant Systems Biology data submission"/>
        </authorList>
    </citation>
    <scope>NUCLEOTIDE SEQUENCE</scope>
    <source>
        <strain evidence="3">D6</strain>
    </source>
</reference>
<comment type="caution">
    <text evidence="3">The sequence shown here is derived from an EMBL/GenBank/DDBJ whole genome shotgun (WGS) entry which is preliminary data.</text>
</comment>
<dbReference type="GO" id="GO:0016567">
    <property type="term" value="P:protein ubiquitination"/>
    <property type="evidence" value="ECO:0007669"/>
    <property type="project" value="InterPro"/>
</dbReference>
<feature type="region of interest" description="Disordered" evidence="1">
    <location>
        <begin position="1"/>
        <end position="45"/>
    </location>
</feature>